<name>A0A1G4B2P1_9PEZI</name>
<feature type="region of interest" description="Disordered" evidence="1">
    <location>
        <begin position="211"/>
        <end position="268"/>
    </location>
</feature>
<evidence type="ECO:0000313" key="3">
    <source>
        <dbReference type="Proteomes" id="UP000176998"/>
    </source>
</evidence>
<keyword evidence="3" id="KW-1185">Reference proteome</keyword>
<feature type="compositionally biased region" description="Polar residues" evidence="1">
    <location>
        <begin position="257"/>
        <end position="268"/>
    </location>
</feature>
<comment type="caution">
    <text evidence="2">The sequence shown here is derived from an EMBL/GenBank/DDBJ whole genome shotgun (WGS) entry which is preliminary data.</text>
</comment>
<proteinExistence type="predicted"/>
<protein>
    <submittedName>
        <fullName evidence="2">Uncharacterized protein</fullName>
    </submittedName>
</protein>
<evidence type="ECO:0000256" key="1">
    <source>
        <dbReference type="SAM" id="MobiDB-lite"/>
    </source>
</evidence>
<dbReference type="OrthoDB" id="610462at2759"/>
<dbReference type="STRING" id="1209926.A0A1G4B2P1"/>
<reference evidence="2 3" key="1">
    <citation type="submission" date="2016-09" db="EMBL/GenBank/DDBJ databases">
        <authorList>
            <person name="Capua I."/>
            <person name="De Benedictis P."/>
            <person name="Joannis T."/>
            <person name="Lombin L.H."/>
            <person name="Cattoli G."/>
        </authorList>
    </citation>
    <scope>NUCLEOTIDE SEQUENCE [LARGE SCALE GENOMIC DNA]</scope>
    <source>
        <strain evidence="2 3">IMI 309357</strain>
    </source>
</reference>
<dbReference type="RefSeq" id="XP_022472764.1">
    <property type="nucleotide sequence ID" value="XM_022620665.1"/>
</dbReference>
<feature type="region of interest" description="Disordered" evidence="1">
    <location>
        <begin position="86"/>
        <end position="108"/>
    </location>
</feature>
<feature type="compositionally biased region" description="Low complexity" evidence="1">
    <location>
        <begin position="242"/>
        <end position="256"/>
    </location>
</feature>
<sequence>MQSQSQTVIPDTQEEVFHILIANVRATSYTAIEPNPDTLTIQLPYGTNWRDLRDWLRQDRLEQPFNGKQIVNDIRHQFLPALVEQSEVEESPLSTQAGPQRPEDAATIHPQIGPYQCGSYAEPSFTQWSQNTDTLRQGDYNAPQPAAWYGYGVSSSGIYSAPPAQIVNPLSQIDQLRAAFATFRTQDMARSVAEALNGKAWNSGILESRLTQPRRLNRTKEHPQRQQASGSLVVDGSSHRLQSNSKGQSSGDSSSSRQPHNNNRYQAF</sequence>
<dbReference type="EMBL" id="MJBS01000080">
    <property type="protein sequence ID" value="OHE95603.1"/>
    <property type="molecule type" value="Genomic_DNA"/>
</dbReference>
<dbReference type="GeneID" id="34562175"/>
<dbReference type="Proteomes" id="UP000176998">
    <property type="component" value="Unassembled WGS sequence"/>
</dbReference>
<gene>
    <name evidence="2" type="ORF">CORC01_09035</name>
</gene>
<organism evidence="2 3">
    <name type="scientific">Colletotrichum orchidophilum</name>
    <dbReference type="NCBI Taxonomy" id="1209926"/>
    <lineage>
        <taxon>Eukaryota</taxon>
        <taxon>Fungi</taxon>
        <taxon>Dikarya</taxon>
        <taxon>Ascomycota</taxon>
        <taxon>Pezizomycotina</taxon>
        <taxon>Sordariomycetes</taxon>
        <taxon>Hypocreomycetidae</taxon>
        <taxon>Glomerellales</taxon>
        <taxon>Glomerellaceae</taxon>
        <taxon>Colletotrichum</taxon>
    </lineage>
</organism>
<accession>A0A1G4B2P1</accession>
<dbReference type="AlphaFoldDB" id="A0A1G4B2P1"/>
<evidence type="ECO:0000313" key="2">
    <source>
        <dbReference type="EMBL" id="OHE95603.1"/>
    </source>
</evidence>